<protein>
    <submittedName>
        <fullName evidence="1">QWRF motif-containing protein 8</fullName>
    </submittedName>
</protein>
<dbReference type="OrthoDB" id="1924320at2759"/>
<sequence>MDINPQYAIAIELAGWLLSAHPIHVPPELAKMDFFNLQTYSNEYKEYSLRSHLIQTKQALERNKQPMMAAKTLFPWP</sequence>
<dbReference type="Proteomes" id="UP000325315">
    <property type="component" value="Unassembled WGS sequence"/>
</dbReference>
<evidence type="ECO:0000313" key="2">
    <source>
        <dbReference type="Proteomes" id="UP000325315"/>
    </source>
</evidence>
<reference evidence="2" key="1">
    <citation type="journal article" date="2019" name="Plant Biotechnol. J.">
        <title>Genome sequencing of the Australian wild diploid species Gossypium australe highlights disease resistance and delayed gland morphogenesis.</title>
        <authorList>
            <person name="Cai Y."/>
            <person name="Cai X."/>
            <person name="Wang Q."/>
            <person name="Wang P."/>
            <person name="Zhang Y."/>
            <person name="Cai C."/>
            <person name="Xu Y."/>
            <person name="Wang K."/>
            <person name="Zhou Z."/>
            <person name="Wang C."/>
            <person name="Geng S."/>
            <person name="Li B."/>
            <person name="Dong Q."/>
            <person name="Hou Y."/>
            <person name="Wang H."/>
            <person name="Ai P."/>
            <person name="Liu Z."/>
            <person name="Yi F."/>
            <person name="Sun M."/>
            <person name="An G."/>
            <person name="Cheng J."/>
            <person name="Zhang Y."/>
            <person name="Shi Q."/>
            <person name="Xie Y."/>
            <person name="Shi X."/>
            <person name="Chang Y."/>
            <person name="Huang F."/>
            <person name="Chen Y."/>
            <person name="Hong S."/>
            <person name="Mi L."/>
            <person name="Sun Q."/>
            <person name="Zhang L."/>
            <person name="Zhou B."/>
            <person name="Peng R."/>
            <person name="Zhang X."/>
            <person name="Liu F."/>
        </authorList>
    </citation>
    <scope>NUCLEOTIDE SEQUENCE [LARGE SCALE GENOMIC DNA]</scope>
    <source>
        <strain evidence="2">cv. PA1801</strain>
    </source>
</reference>
<comment type="caution">
    <text evidence="1">The sequence shown here is derived from an EMBL/GenBank/DDBJ whole genome shotgun (WGS) entry which is preliminary data.</text>
</comment>
<organism evidence="1 2">
    <name type="scientific">Gossypium australe</name>
    <dbReference type="NCBI Taxonomy" id="47621"/>
    <lineage>
        <taxon>Eukaryota</taxon>
        <taxon>Viridiplantae</taxon>
        <taxon>Streptophyta</taxon>
        <taxon>Embryophyta</taxon>
        <taxon>Tracheophyta</taxon>
        <taxon>Spermatophyta</taxon>
        <taxon>Magnoliopsida</taxon>
        <taxon>eudicotyledons</taxon>
        <taxon>Gunneridae</taxon>
        <taxon>Pentapetalae</taxon>
        <taxon>rosids</taxon>
        <taxon>malvids</taxon>
        <taxon>Malvales</taxon>
        <taxon>Malvaceae</taxon>
        <taxon>Malvoideae</taxon>
        <taxon>Gossypium</taxon>
    </lineage>
</organism>
<proteinExistence type="predicted"/>
<dbReference type="AlphaFoldDB" id="A0A5B6VH57"/>
<accession>A0A5B6VH57</accession>
<name>A0A5B6VH57_9ROSI</name>
<keyword evidence="2" id="KW-1185">Reference proteome</keyword>
<evidence type="ECO:0000313" key="1">
    <source>
        <dbReference type="EMBL" id="KAA3468371.1"/>
    </source>
</evidence>
<dbReference type="EMBL" id="SMMG02000006">
    <property type="protein sequence ID" value="KAA3468371.1"/>
    <property type="molecule type" value="Genomic_DNA"/>
</dbReference>
<gene>
    <name evidence="1" type="ORF">EPI10_014270</name>
</gene>